<dbReference type="NCBIfam" id="TIGR00539">
    <property type="entry name" value="hemN_rel"/>
    <property type="match status" value="1"/>
</dbReference>
<evidence type="ECO:0000256" key="4">
    <source>
        <dbReference type="ARBA" id="ARBA00022617"/>
    </source>
</evidence>
<dbReference type="AlphaFoldDB" id="A0A9D1FF80"/>
<dbReference type="InterPro" id="IPR006638">
    <property type="entry name" value="Elp3/MiaA/NifB-like_rSAM"/>
</dbReference>
<dbReference type="InterPro" id="IPR013785">
    <property type="entry name" value="Aldolase_TIM"/>
</dbReference>
<dbReference type="Pfam" id="PF04055">
    <property type="entry name" value="Radical_SAM"/>
    <property type="match status" value="1"/>
</dbReference>
<gene>
    <name evidence="12" type="primary">hemW</name>
    <name evidence="12" type="ORF">IAD02_00920</name>
</gene>
<keyword evidence="7 10" id="KW-0408">Iron</keyword>
<comment type="caution">
    <text evidence="12">The sequence shown here is derived from an EMBL/GenBank/DDBJ whole genome shotgun (WGS) entry which is preliminary data.</text>
</comment>
<protein>
    <recommendedName>
        <fullName evidence="3 10">Heme chaperone HemW</fullName>
    </recommendedName>
</protein>
<evidence type="ECO:0000313" key="12">
    <source>
        <dbReference type="EMBL" id="HIS70537.1"/>
    </source>
</evidence>
<dbReference type="SFLD" id="SFLDF00288">
    <property type="entry name" value="HemN-like__clustered_with_nucl"/>
    <property type="match status" value="1"/>
</dbReference>
<evidence type="ECO:0000256" key="7">
    <source>
        <dbReference type="ARBA" id="ARBA00023004"/>
    </source>
</evidence>
<dbReference type="PROSITE" id="PS51918">
    <property type="entry name" value="RADICAL_SAM"/>
    <property type="match status" value="1"/>
</dbReference>
<dbReference type="GO" id="GO:0051539">
    <property type="term" value="F:4 iron, 4 sulfur cluster binding"/>
    <property type="evidence" value="ECO:0007669"/>
    <property type="project" value="UniProtKB-UniRule"/>
</dbReference>
<dbReference type="Proteomes" id="UP000886742">
    <property type="component" value="Unassembled WGS sequence"/>
</dbReference>
<dbReference type="SUPFAM" id="SSF102114">
    <property type="entry name" value="Radical SAM enzymes"/>
    <property type="match status" value="1"/>
</dbReference>
<evidence type="ECO:0000256" key="5">
    <source>
        <dbReference type="ARBA" id="ARBA00022691"/>
    </source>
</evidence>
<organism evidence="12 13">
    <name type="scientific">Candidatus Enterousia intestinigallinarum</name>
    <dbReference type="NCBI Taxonomy" id="2840790"/>
    <lineage>
        <taxon>Bacteria</taxon>
        <taxon>Pseudomonadati</taxon>
        <taxon>Pseudomonadota</taxon>
        <taxon>Alphaproteobacteria</taxon>
        <taxon>Candidatus Enterousia</taxon>
    </lineage>
</organism>
<keyword evidence="9 10" id="KW-0143">Chaperone</keyword>
<evidence type="ECO:0000313" key="13">
    <source>
        <dbReference type="Proteomes" id="UP000886742"/>
    </source>
</evidence>
<dbReference type="InterPro" id="IPR004559">
    <property type="entry name" value="HemW-like"/>
</dbReference>
<evidence type="ECO:0000256" key="6">
    <source>
        <dbReference type="ARBA" id="ARBA00022723"/>
    </source>
</evidence>
<dbReference type="Gene3D" id="3.20.20.70">
    <property type="entry name" value="Aldolase class I"/>
    <property type="match status" value="1"/>
</dbReference>
<dbReference type="SFLD" id="SFLDG01082">
    <property type="entry name" value="B12-binding_domain_containing"/>
    <property type="match status" value="1"/>
</dbReference>
<dbReference type="GO" id="GO:0046872">
    <property type="term" value="F:metal ion binding"/>
    <property type="evidence" value="ECO:0007669"/>
    <property type="project" value="UniProtKB-UniRule"/>
</dbReference>
<dbReference type="PANTHER" id="PTHR13932:SF5">
    <property type="entry name" value="RADICAL S-ADENOSYL METHIONINE DOMAIN-CONTAINING PROTEIN 1, MITOCHONDRIAL"/>
    <property type="match status" value="1"/>
</dbReference>
<keyword evidence="10" id="KW-0004">4Fe-4S</keyword>
<dbReference type="SFLD" id="SFLDG01065">
    <property type="entry name" value="anaerobic_coproporphyrinogen-I"/>
    <property type="match status" value="2"/>
</dbReference>
<keyword evidence="10" id="KW-0963">Cytoplasm</keyword>
<comment type="cofactor">
    <cofactor evidence="1">
        <name>[4Fe-4S] cluster</name>
        <dbReference type="ChEBI" id="CHEBI:49883"/>
    </cofactor>
</comment>
<evidence type="ECO:0000256" key="9">
    <source>
        <dbReference type="ARBA" id="ARBA00023186"/>
    </source>
</evidence>
<dbReference type="InterPro" id="IPR058240">
    <property type="entry name" value="rSAM_sf"/>
</dbReference>
<feature type="domain" description="Radical SAM core" evidence="11">
    <location>
        <begin position="2"/>
        <end position="233"/>
    </location>
</feature>
<dbReference type="InterPro" id="IPR034505">
    <property type="entry name" value="Coproporphyrinogen-III_oxidase"/>
</dbReference>
<keyword evidence="5 10" id="KW-0949">S-adenosyl-L-methionine</keyword>
<name>A0A9D1FF80_9PROT</name>
<comment type="similarity">
    <text evidence="2">Belongs to the anaerobic coproporphyrinogen-III oxidase family. HemW subfamily.</text>
</comment>
<accession>A0A9D1FF80</accession>
<comment type="subcellular location">
    <subcellularLocation>
        <location evidence="10">Cytoplasm</location>
    </subcellularLocation>
</comment>
<dbReference type="GO" id="GO:0005737">
    <property type="term" value="C:cytoplasm"/>
    <property type="evidence" value="ECO:0007669"/>
    <property type="project" value="UniProtKB-SubCell"/>
</dbReference>
<keyword evidence="6 10" id="KW-0479">Metal-binding</keyword>
<dbReference type="GO" id="GO:0006779">
    <property type="term" value="P:porphyrin-containing compound biosynthetic process"/>
    <property type="evidence" value="ECO:0007669"/>
    <property type="project" value="InterPro"/>
</dbReference>
<dbReference type="PANTHER" id="PTHR13932">
    <property type="entry name" value="COPROPORPHYRINIGEN III OXIDASE"/>
    <property type="match status" value="1"/>
</dbReference>
<evidence type="ECO:0000256" key="10">
    <source>
        <dbReference type="RuleBase" id="RU364116"/>
    </source>
</evidence>
<dbReference type="SFLD" id="SFLDF00562">
    <property type="entry name" value="HemN-like__clustered_with_heat"/>
    <property type="match status" value="1"/>
</dbReference>
<keyword evidence="8 10" id="KW-0411">Iron-sulfur</keyword>
<comment type="function">
    <text evidence="10">Probably acts as a heme chaperone, transferring heme to an unknown acceptor. Binds one molecule of heme per monomer, possibly covalently. Binds 1 [4Fe-4S] cluster. The cluster is coordinated with 3 cysteines and an exchangeable S-adenosyl-L-methionine.</text>
</comment>
<dbReference type="SFLD" id="SFLDS00029">
    <property type="entry name" value="Radical_SAM"/>
    <property type="match status" value="2"/>
</dbReference>
<dbReference type="CDD" id="cd01335">
    <property type="entry name" value="Radical_SAM"/>
    <property type="match status" value="1"/>
</dbReference>
<sequence>MSTMTHPHNIYIHVPFCISKCNYCAFFSRAVRAPDWDTYARGVMDELDYWARTLGRVRVPTIFFGGGTPSLMPVAVFEQIISKINSVFDIDAKCEITLESNPGTIDNKKLDSFINAGVNRLSVGVQSLDDNKLKFLGRRHSTHDAINLLNAANARGIRVSADFIYGLPGDSVDDVVRLCRNINKLGLQHCSMYELTIEAGTPFATMNLNMPSNDEMADMYDAIENTLNIPRYEVSNYAAPGNECRHNQNVWDGDAYIGIGCGAAGRILMDDQWYEQRGAGEQFEKLSDTARAAERVITGLRTMRGVALDNTVRKILNMSYLRENPELVQINSASRIVATRDGMRILDDVIFNLLGE</sequence>
<evidence type="ECO:0000256" key="1">
    <source>
        <dbReference type="ARBA" id="ARBA00001966"/>
    </source>
</evidence>
<keyword evidence="4 10" id="KW-0349">Heme</keyword>
<dbReference type="SMART" id="SM00729">
    <property type="entry name" value="Elp3"/>
    <property type="match status" value="1"/>
</dbReference>
<evidence type="ECO:0000256" key="8">
    <source>
        <dbReference type="ARBA" id="ARBA00023014"/>
    </source>
</evidence>
<evidence type="ECO:0000256" key="3">
    <source>
        <dbReference type="ARBA" id="ARBA00017228"/>
    </source>
</evidence>
<dbReference type="InterPro" id="IPR007197">
    <property type="entry name" value="rSAM"/>
</dbReference>
<evidence type="ECO:0000256" key="2">
    <source>
        <dbReference type="ARBA" id="ARBA00006100"/>
    </source>
</evidence>
<dbReference type="EMBL" id="DVJI01000005">
    <property type="protein sequence ID" value="HIS70537.1"/>
    <property type="molecule type" value="Genomic_DNA"/>
</dbReference>
<dbReference type="GO" id="GO:0004109">
    <property type="term" value="F:coproporphyrinogen oxidase activity"/>
    <property type="evidence" value="ECO:0007669"/>
    <property type="project" value="InterPro"/>
</dbReference>
<evidence type="ECO:0000259" key="11">
    <source>
        <dbReference type="PROSITE" id="PS51918"/>
    </source>
</evidence>
<proteinExistence type="inferred from homology"/>
<reference evidence="12" key="1">
    <citation type="submission" date="2020-10" db="EMBL/GenBank/DDBJ databases">
        <authorList>
            <person name="Gilroy R."/>
        </authorList>
    </citation>
    <scope>NUCLEOTIDE SEQUENCE</scope>
    <source>
        <strain evidence="12">ChiGjej3B3-5194</strain>
    </source>
</reference>
<reference evidence="12" key="2">
    <citation type="journal article" date="2021" name="PeerJ">
        <title>Extensive microbial diversity within the chicken gut microbiome revealed by metagenomics and culture.</title>
        <authorList>
            <person name="Gilroy R."/>
            <person name="Ravi A."/>
            <person name="Getino M."/>
            <person name="Pursley I."/>
            <person name="Horton D.L."/>
            <person name="Alikhan N.F."/>
            <person name="Baker D."/>
            <person name="Gharbi K."/>
            <person name="Hall N."/>
            <person name="Watson M."/>
            <person name="Adriaenssens E.M."/>
            <person name="Foster-Nyarko E."/>
            <person name="Jarju S."/>
            <person name="Secka A."/>
            <person name="Antonio M."/>
            <person name="Oren A."/>
            <person name="Chaudhuri R.R."/>
            <person name="La Ragione R."/>
            <person name="Hildebrand F."/>
            <person name="Pallen M.J."/>
        </authorList>
    </citation>
    <scope>NUCLEOTIDE SEQUENCE</scope>
    <source>
        <strain evidence="12">ChiGjej3B3-5194</strain>
    </source>
</reference>